<dbReference type="Pfam" id="PF02775">
    <property type="entry name" value="TPP_enzyme_C"/>
    <property type="match status" value="1"/>
</dbReference>
<dbReference type="Gene3D" id="3.40.50.1220">
    <property type="entry name" value="TPP-binding domain"/>
    <property type="match status" value="1"/>
</dbReference>
<comment type="caution">
    <text evidence="10">The sequence shown here is derived from an EMBL/GenBank/DDBJ whole genome shotgun (WGS) entry which is preliminary data.</text>
</comment>
<evidence type="ECO:0000256" key="2">
    <source>
        <dbReference type="ARBA" id="ARBA00022723"/>
    </source>
</evidence>
<proteinExistence type="inferred from homology"/>
<dbReference type="GO" id="GO:0070204">
    <property type="term" value="F:2-succinyl-5-enolpyruvyl-6-hydroxy-3-cyclohexene-1-carboxylic-acid synthase activity"/>
    <property type="evidence" value="ECO:0007669"/>
    <property type="project" value="UniProtKB-UniRule"/>
</dbReference>
<keyword evidence="2 6" id="KW-0479">Metal-binding</keyword>
<feature type="domain" description="Thiamine pyrophosphate enzyme TPP-binding" evidence="7">
    <location>
        <begin position="423"/>
        <end position="550"/>
    </location>
</feature>
<gene>
    <name evidence="6 10" type="primary">menD</name>
    <name evidence="10" type="ORF">I4641_16035</name>
</gene>
<comment type="similarity">
    <text evidence="6">Belongs to the TPP enzyme family. MenD subfamily.</text>
</comment>
<dbReference type="AlphaFoldDB" id="A0A964BUP7"/>
<evidence type="ECO:0000259" key="8">
    <source>
        <dbReference type="Pfam" id="PF02776"/>
    </source>
</evidence>
<dbReference type="GO" id="GO:0009234">
    <property type="term" value="P:menaquinone biosynthetic process"/>
    <property type="evidence" value="ECO:0007669"/>
    <property type="project" value="InterPro"/>
</dbReference>
<evidence type="ECO:0000259" key="9">
    <source>
        <dbReference type="Pfam" id="PF16582"/>
    </source>
</evidence>
<dbReference type="InterPro" id="IPR011766">
    <property type="entry name" value="TPP_enzyme_TPP-bd"/>
</dbReference>
<keyword evidence="1 6" id="KW-0808">Transferase</keyword>
<dbReference type="GO" id="GO:0030976">
    <property type="term" value="F:thiamine pyrophosphate binding"/>
    <property type="evidence" value="ECO:0007669"/>
    <property type="project" value="UniProtKB-UniRule"/>
</dbReference>
<evidence type="ECO:0000313" key="11">
    <source>
        <dbReference type="Proteomes" id="UP000729733"/>
    </source>
</evidence>
<evidence type="ECO:0000256" key="6">
    <source>
        <dbReference type="HAMAP-Rule" id="MF_01659"/>
    </source>
</evidence>
<comment type="cofactor">
    <cofactor evidence="6">
        <name>Mg(2+)</name>
        <dbReference type="ChEBI" id="CHEBI:18420"/>
    </cofactor>
    <cofactor evidence="6">
        <name>Mn(2+)</name>
        <dbReference type="ChEBI" id="CHEBI:29035"/>
    </cofactor>
</comment>
<comment type="subunit">
    <text evidence="6">Homodimer.</text>
</comment>
<comment type="pathway">
    <text evidence="6">Quinol/quinone metabolism; 1,4-dihydroxy-2-naphthoate biosynthesis; 1,4-dihydroxy-2-naphthoate from chorismate: step 2/7.</text>
</comment>
<evidence type="ECO:0000259" key="7">
    <source>
        <dbReference type="Pfam" id="PF02775"/>
    </source>
</evidence>
<evidence type="ECO:0000313" key="10">
    <source>
        <dbReference type="EMBL" id="MCC0178487.1"/>
    </source>
</evidence>
<dbReference type="HAMAP" id="MF_01659">
    <property type="entry name" value="MenD"/>
    <property type="match status" value="1"/>
</dbReference>
<feature type="domain" description="Thiamine pyrophosphate enzyme N-terminal TPP-binding" evidence="8">
    <location>
        <begin position="18"/>
        <end position="131"/>
    </location>
</feature>
<comment type="cofactor">
    <cofactor evidence="6">
        <name>thiamine diphosphate</name>
        <dbReference type="ChEBI" id="CHEBI:58937"/>
    </cofactor>
    <text evidence="6">Binds 1 thiamine pyrophosphate per subunit.</text>
</comment>
<comment type="function">
    <text evidence="6">Catalyzes the thiamine diphosphate-dependent decarboxylation of 2-oxoglutarate and the subsequent addition of the resulting succinic semialdehyde-thiamine pyrophosphate anion to isochorismate to yield 2-succinyl-5-enolpyruvyl-6-hydroxy-3-cyclohexene-1-carboxylate (SEPHCHC).</text>
</comment>
<dbReference type="Pfam" id="PF02776">
    <property type="entry name" value="TPP_enzyme_N"/>
    <property type="match status" value="1"/>
</dbReference>
<dbReference type="GO" id="GO:0000287">
    <property type="term" value="F:magnesium ion binding"/>
    <property type="evidence" value="ECO:0007669"/>
    <property type="project" value="UniProtKB-UniRule"/>
</dbReference>
<accession>A0A964BUP7</accession>
<keyword evidence="11" id="KW-1185">Reference proteome</keyword>
<dbReference type="InterPro" id="IPR032264">
    <property type="entry name" value="MenD_middle"/>
</dbReference>
<dbReference type="PANTHER" id="PTHR42916">
    <property type="entry name" value="2-SUCCINYL-5-ENOLPYRUVYL-6-HYDROXY-3-CYCLOHEXENE-1-CARBOXYLATE SYNTHASE"/>
    <property type="match status" value="1"/>
</dbReference>
<feature type="domain" description="Menaquinone biosynthesis protein MenD middle" evidence="9">
    <location>
        <begin position="224"/>
        <end position="402"/>
    </location>
</feature>
<organism evidence="10 11">
    <name type="scientific">Waterburya agarophytonicola KI4</name>
    <dbReference type="NCBI Taxonomy" id="2874699"/>
    <lineage>
        <taxon>Bacteria</taxon>
        <taxon>Bacillati</taxon>
        <taxon>Cyanobacteriota</taxon>
        <taxon>Cyanophyceae</taxon>
        <taxon>Pleurocapsales</taxon>
        <taxon>Hyellaceae</taxon>
        <taxon>Waterburya</taxon>
        <taxon>Waterburya agarophytonicola</taxon>
    </lineage>
</organism>
<keyword evidence="4 6" id="KW-0786">Thiamine pyrophosphate</keyword>
<name>A0A964BUP7_9CYAN</name>
<dbReference type="CDD" id="cd02009">
    <property type="entry name" value="TPP_SHCHC_synthase"/>
    <property type="match status" value="1"/>
</dbReference>
<evidence type="ECO:0000256" key="5">
    <source>
        <dbReference type="ARBA" id="ARBA00023211"/>
    </source>
</evidence>
<dbReference type="EMBL" id="JADWDC010000044">
    <property type="protein sequence ID" value="MCC0178487.1"/>
    <property type="molecule type" value="Genomic_DNA"/>
</dbReference>
<evidence type="ECO:0000256" key="1">
    <source>
        <dbReference type="ARBA" id="ARBA00022679"/>
    </source>
</evidence>
<keyword evidence="3 6" id="KW-0460">Magnesium</keyword>
<comment type="pathway">
    <text evidence="6">Cofactor biosynthesis; phylloquinone biosynthesis.</text>
</comment>
<evidence type="ECO:0000256" key="3">
    <source>
        <dbReference type="ARBA" id="ARBA00022842"/>
    </source>
</evidence>
<dbReference type="GO" id="GO:0030145">
    <property type="term" value="F:manganese ion binding"/>
    <property type="evidence" value="ECO:0007669"/>
    <property type="project" value="UniProtKB-UniRule"/>
</dbReference>
<dbReference type="InterPro" id="IPR012001">
    <property type="entry name" value="Thiamin_PyroP_enz_TPP-bd_dom"/>
</dbReference>
<dbReference type="CDD" id="cd07037">
    <property type="entry name" value="TPP_PYR_MenD"/>
    <property type="match status" value="1"/>
</dbReference>
<dbReference type="NCBIfam" id="TIGR00173">
    <property type="entry name" value="menD"/>
    <property type="match status" value="1"/>
</dbReference>
<reference evidence="10" key="1">
    <citation type="journal article" date="2021" name="Antonie Van Leeuwenhoek">
        <title>Draft genome and description of Waterburya agarophytonicola gen. nov. sp. nov. (Pleurocapsales, Cyanobacteria): a seaweed symbiont.</title>
        <authorList>
            <person name="Bonthond G."/>
            <person name="Shalygin S."/>
            <person name="Bayer T."/>
            <person name="Weinberger F."/>
        </authorList>
    </citation>
    <scope>NUCLEOTIDE SEQUENCE</scope>
    <source>
        <strain evidence="10">KI4</strain>
    </source>
</reference>
<dbReference type="SUPFAM" id="SSF52518">
    <property type="entry name" value="Thiamin diphosphate-binding fold (THDP-binding)"/>
    <property type="match status" value="2"/>
</dbReference>
<keyword evidence="5 6" id="KW-0464">Manganese</keyword>
<comment type="catalytic activity">
    <reaction evidence="6">
        <text>isochorismate + 2-oxoglutarate + H(+) = 5-enolpyruvoyl-6-hydroxy-2-succinyl-cyclohex-3-ene-1-carboxylate + CO2</text>
        <dbReference type="Rhea" id="RHEA:25593"/>
        <dbReference type="ChEBI" id="CHEBI:15378"/>
        <dbReference type="ChEBI" id="CHEBI:16526"/>
        <dbReference type="ChEBI" id="CHEBI:16810"/>
        <dbReference type="ChEBI" id="CHEBI:29780"/>
        <dbReference type="ChEBI" id="CHEBI:58818"/>
        <dbReference type="EC" id="2.2.1.9"/>
    </reaction>
</comment>
<dbReference type="InterPro" id="IPR004433">
    <property type="entry name" value="MenaQ_synth_MenD"/>
</dbReference>
<dbReference type="GO" id="GO:0042372">
    <property type="term" value="P:phylloquinone biosynthetic process"/>
    <property type="evidence" value="ECO:0007669"/>
    <property type="project" value="UniProtKB-UniRule"/>
</dbReference>
<dbReference type="InterPro" id="IPR029061">
    <property type="entry name" value="THDP-binding"/>
</dbReference>
<sequence length="584" mass="65296">MLHPCGTIDFRNINTLWASVIAETLHRCGITMAIVCPGSRSTPLAIAFANHPQIEAIPILDERSASFFALGRAKKTGLPTVLVCTSGTAGANFYPAVIEAKESGIPLIILTADRPAELRHCHAGQTIDQVKLYGNLPNWQCELALPEANLGMLAYVRQNTIQAWEQSLFPTPGVVHLNLPLRKPLAPLEQPEVAKLQTEFLAQDFFSGVRSDFSINSFGVNLPIDNWQHKSGIIIAGLAQPQDPQLYCQAIAHFSKLLSFPVLAEALSPVRNYASLNPYLISTYDSILRQNTIAQRLIPDVVIQIGELPTSKELRQWLKDIDVERWAIDPRYDNFDPLQGKTRHIHSSIEQLADNLDSNLVSVDRSKYCQQWCELESRTRNNLDRTLRSIDILYEGKTAWLISQSLSTATPVFLANSMSVRNAEYFWQPNNRKIVPYFSRGANGIDGTLSTALGIAYQDRGILLTGDLALLHDTNGFLIAQKFRGHLSIIVINNNGGGIFEMLPIADFPSEFEEYFATPQSVNIAQLCRAYELEHQIITSWQQLEELLQNLPPTGIRVLELICDRTKDAAWLKDNLALFSLRQE</sequence>
<protein>
    <recommendedName>
        <fullName evidence="6">2-succinyl-5-enolpyruvyl-6-hydroxy-3-cyclohexene-1-carboxylate synthase</fullName>
        <shortName evidence="6">SEPHCHC synthase</shortName>
        <ecNumber evidence="6">2.2.1.9</ecNumber>
    </recommendedName>
</protein>
<evidence type="ECO:0000256" key="4">
    <source>
        <dbReference type="ARBA" id="ARBA00023052"/>
    </source>
</evidence>
<dbReference type="PIRSF" id="PIRSF004983">
    <property type="entry name" value="MenD"/>
    <property type="match status" value="1"/>
</dbReference>
<dbReference type="Gene3D" id="3.40.50.970">
    <property type="match status" value="2"/>
</dbReference>
<dbReference type="PANTHER" id="PTHR42916:SF1">
    <property type="entry name" value="PROTEIN PHYLLO, CHLOROPLASTIC"/>
    <property type="match status" value="1"/>
</dbReference>
<dbReference type="EC" id="2.2.1.9" evidence="6"/>
<dbReference type="Pfam" id="PF16582">
    <property type="entry name" value="TPP_enzyme_M_2"/>
    <property type="match status" value="1"/>
</dbReference>
<dbReference type="Proteomes" id="UP000729733">
    <property type="component" value="Unassembled WGS sequence"/>
</dbReference>
<dbReference type="RefSeq" id="WP_229641582.1">
    <property type="nucleotide sequence ID" value="NZ_JADWDC010000044.1"/>
</dbReference>